<organism evidence="3 4">
    <name type="scientific">Orchesella cincta</name>
    <name type="common">Springtail</name>
    <name type="synonym">Podura cincta</name>
    <dbReference type="NCBI Taxonomy" id="48709"/>
    <lineage>
        <taxon>Eukaryota</taxon>
        <taxon>Metazoa</taxon>
        <taxon>Ecdysozoa</taxon>
        <taxon>Arthropoda</taxon>
        <taxon>Hexapoda</taxon>
        <taxon>Collembola</taxon>
        <taxon>Entomobryomorpha</taxon>
        <taxon>Entomobryoidea</taxon>
        <taxon>Orchesellidae</taxon>
        <taxon>Orchesellinae</taxon>
        <taxon>Orchesella</taxon>
    </lineage>
</organism>
<feature type="compositionally biased region" description="Polar residues" evidence="1">
    <location>
        <begin position="117"/>
        <end position="132"/>
    </location>
</feature>
<sequence>MFQFMRKSDRDRDRDKKAGKVDGKMEKVGFGKKVKDKLSPEDLHRLDEIRRSFKLGKGKKEKQKLPSGIIADYSENFMQPPTTPSSLQRSPGSKEQDGMPSITHSDSSESSLSITSMTNVDGGSSSAKSTMSRGGPAKPPRASTKSPPPVPPRQSSSSRYSGDYGSADLSHPGRSPSRPPTSASSSSFTPSYVTPPQSPSHNALSHAKFYPEPELDFSDQLLPSIASKAGCCRTIIVERQPSGDFGFSIRRSSVTVKSGAQDSILYVEPTQGSVTRDYSQHFLLPGDRLIAVNSVSVESKTRDDVINLIKSSQQSITLKVLSNMHWMENISDIEYEPVSKL</sequence>
<dbReference type="AlphaFoldDB" id="A0A1D2N5D1"/>
<dbReference type="Proteomes" id="UP000094527">
    <property type="component" value="Unassembled WGS sequence"/>
</dbReference>
<protein>
    <submittedName>
        <fullName evidence="3">Unconventional myosin-XVIIIa</fullName>
    </submittedName>
</protein>
<dbReference type="Pfam" id="PF00595">
    <property type="entry name" value="PDZ"/>
    <property type="match status" value="1"/>
</dbReference>
<keyword evidence="4" id="KW-1185">Reference proteome</keyword>
<feature type="compositionally biased region" description="Polar residues" evidence="1">
    <location>
        <begin position="76"/>
        <end position="91"/>
    </location>
</feature>
<dbReference type="Gene3D" id="2.30.42.10">
    <property type="match status" value="1"/>
</dbReference>
<dbReference type="SUPFAM" id="SSF50156">
    <property type="entry name" value="PDZ domain-like"/>
    <property type="match status" value="1"/>
</dbReference>
<feature type="compositionally biased region" description="Low complexity" evidence="1">
    <location>
        <begin position="101"/>
        <end position="116"/>
    </location>
</feature>
<proteinExistence type="predicted"/>
<dbReference type="STRING" id="48709.A0A1D2N5D1"/>
<dbReference type="InterPro" id="IPR036034">
    <property type="entry name" value="PDZ_sf"/>
</dbReference>
<dbReference type="PROSITE" id="PS50106">
    <property type="entry name" value="PDZ"/>
    <property type="match status" value="1"/>
</dbReference>
<feature type="domain" description="PDZ" evidence="2">
    <location>
        <begin position="234"/>
        <end position="324"/>
    </location>
</feature>
<evidence type="ECO:0000313" key="4">
    <source>
        <dbReference type="Proteomes" id="UP000094527"/>
    </source>
</evidence>
<feature type="region of interest" description="Disordered" evidence="1">
    <location>
        <begin position="1"/>
        <end position="205"/>
    </location>
</feature>
<evidence type="ECO:0000259" key="2">
    <source>
        <dbReference type="PROSITE" id="PS50106"/>
    </source>
</evidence>
<accession>A0A1D2N5D1</accession>
<dbReference type="EMBL" id="LJIJ01000219">
    <property type="protein sequence ID" value="ODN00275.1"/>
    <property type="molecule type" value="Genomic_DNA"/>
</dbReference>
<evidence type="ECO:0000256" key="1">
    <source>
        <dbReference type="SAM" id="MobiDB-lite"/>
    </source>
</evidence>
<dbReference type="OMA" id="RFHQNTV"/>
<dbReference type="OrthoDB" id="445896at2759"/>
<feature type="compositionally biased region" description="Basic residues" evidence="1">
    <location>
        <begin position="52"/>
        <end position="62"/>
    </location>
</feature>
<reference evidence="3 4" key="1">
    <citation type="journal article" date="2016" name="Genome Biol. Evol.">
        <title>Gene Family Evolution Reflects Adaptation to Soil Environmental Stressors in the Genome of the Collembolan Orchesella cincta.</title>
        <authorList>
            <person name="Faddeeva-Vakhrusheva A."/>
            <person name="Derks M.F."/>
            <person name="Anvar S.Y."/>
            <person name="Agamennone V."/>
            <person name="Suring W."/>
            <person name="Smit S."/>
            <person name="van Straalen N.M."/>
            <person name="Roelofs D."/>
        </authorList>
    </citation>
    <scope>NUCLEOTIDE SEQUENCE [LARGE SCALE GENOMIC DNA]</scope>
    <source>
        <tissue evidence="3">Mixed pool</tissue>
    </source>
</reference>
<feature type="compositionally biased region" description="Basic and acidic residues" evidence="1">
    <location>
        <begin position="36"/>
        <end position="51"/>
    </location>
</feature>
<dbReference type="SMART" id="SM00228">
    <property type="entry name" value="PDZ"/>
    <property type="match status" value="1"/>
</dbReference>
<feature type="compositionally biased region" description="Basic and acidic residues" evidence="1">
    <location>
        <begin position="1"/>
        <end position="29"/>
    </location>
</feature>
<comment type="caution">
    <text evidence="3">The sequence shown here is derived from an EMBL/GenBank/DDBJ whole genome shotgun (WGS) entry which is preliminary data.</text>
</comment>
<gene>
    <name evidence="3" type="ORF">Ocin01_06404</name>
</gene>
<dbReference type="InterPro" id="IPR001478">
    <property type="entry name" value="PDZ"/>
</dbReference>
<feature type="compositionally biased region" description="Low complexity" evidence="1">
    <location>
        <begin position="170"/>
        <end position="195"/>
    </location>
</feature>
<name>A0A1D2N5D1_ORCCI</name>
<evidence type="ECO:0000313" key="3">
    <source>
        <dbReference type="EMBL" id="ODN00275.1"/>
    </source>
</evidence>